<dbReference type="Proteomes" id="UP000681722">
    <property type="component" value="Unassembled WGS sequence"/>
</dbReference>
<accession>A0A815YIP7</accession>
<comment type="caution">
    <text evidence="2">The sequence shown here is derived from an EMBL/GenBank/DDBJ whole genome shotgun (WGS) entry which is preliminary data.</text>
</comment>
<protein>
    <submittedName>
        <fullName evidence="2">Uncharacterized protein</fullName>
    </submittedName>
</protein>
<dbReference type="AlphaFoldDB" id="A0A815YIP7"/>
<evidence type="ECO:0000313" key="1">
    <source>
        <dbReference type="EMBL" id="CAF1253590.1"/>
    </source>
</evidence>
<dbReference type="Proteomes" id="UP000682733">
    <property type="component" value="Unassembled WGS sequence"/>
</dbReference>
<dbReference type="OrthoDB" id="8190411at2759"/>
<evidence type="ECO:0000313" key="5">
    <source>
        <dbReference type="Proteomes" id="UP000663829"/>
    </source>
</evidence>
<dbReference type="EMBL" id="CAJOBA010038432">
    <property type="protein sequence ID" value="CAF4060708.1"/>
    <property type="molecule type" value="Genomic_DNA"/>
</dbReference>
<organism evidence="2 5">
    <name type="scientific">Didymodactylos carnosus</name>
    <dbReference type="NCBI Taxonomy" id="1234261"/>
    <lineage>
        <taxon>Eukaryota</taxon>
        <taxon>Metazoa</taxon>
        <taxon>Spiralia</taxon>
        <taxon>Gnathifera</taxon>
        <taxon>Rotifera</taxon>
        <taxon>Eurotatoria</taxon>
        <taxon>Bdelloidea</taxon>
        <taxon>Philodinida</taxon>
        <taxon>Philodinidae</taxon>
        <taxon>Didymodactylos</taxon>
    </lineage>
</organism>
<evidence type="ECO:0000313" key="4">
    <source>
        <dbReference type="EMBL" id="CAF4434724.1"/>
    </source>
</evidence>
<gene>
    <name evidence="2" type="ORF">GPM918_LOCUS40412</name>
    <name evidence="1" type="ORF">OVA965_LOCUS26393</name>
    <name evidence="4" type="ORF">SRO942_LOCUS41357</name>
    <name evidence="3" type="ORF">TMI583_LOCUS27131</name>
</gene>
<proteinExistence type="predicted"/>
<dbReference type="EMBL" id="CAJNOQ010029890">
    <property type="protein sequence ID" value="CAF1571241.1"/>
    <property type="molecule type" value="Genomic_DNA"/>
</dbReference>
<reference evidence="2" key="1">
    <citation type="submission" date="2021-02" db="EMBL/GenBank/DDBJ databases">
        <authorList>
            <person name="Nowell W R."/>
        </authorList>
    </citation>
    <scope>NUCLEOTIDE SEQUENCE</scope>
</reference>
<evidence type="ECO:0000313" key="3">
    <source>
        <dbReference type="EMBL" id="CAF4060708.1"/>
    </source>
</evidence>
<dbReference type="Proteomes" id="UP000677228">
    <property type="component" value="Unassembled WGS sequence"/>
</dbReference>
<dbReference type="EMBL" id="CAJNOK010016883">
    <property type="protein sequence ID" value="CAF1253590.1"/>
    <property type="molecule type" value="Genomic_DNA"/>
</dbReference>
<keyword evidence="5" id="KW-1185">Reference proteome</keyword>
<name>A0A815YIP7_9BILA</name>
<dbReference type="EMBL" id="CAJOBC010095729">
    <property type="protein sequence ID" value="CAF4434724.1"/>
    <property type="molecule type" value="Genomic_DNA"/>
</dbReference>
<dbReference type="Proteomes" id="UP000663829">
    <property type="component" value="Unassembled WGS sequence"/>
</dbReference>
<sequence length="115" mass="13566">MTLQEFREDPFHLCEWRTKKSYDDDVKMLQKDDNIWRKTGIKRNSVFNELSNFHVTSGLPPCLAHDLYDGVVKSDLALILNQIIREGYLTDDTISARIFKGPFKEGFRIWSKKFH</sequence>
<evidence type="ECO:0000313" key="2">
    <source>
        <dbReference type="EMBL" id="CAF1571241.1"/>
    </source>
</evidence>